<dbReference type="OrthoDB" id="1425930at2759"/>
<organism evidence="6 7">
    <name type="scientific">Trifolium subterraneum</name>
    <name type="common">Subterranean clover</name>
    <dbReference type="NCBI Taxonomy" id="3900"/>
    <lineage>
        <taxon>Eukaryota</taxon>
        <taxon>Viridiplantae</taxon>
        <taxon>Streptophyta</taxon>
        <taxon>Embryophyta</taxon>
        <taxon>Tracheophyta</taxon>
        <taxon>Spermatophyta</taxon>
        <taxon>Magnoliopsida</taxon>
        <taxon>eudicotyledons</taxon>
        <taxon>Gunneridae</taxon>
        <taxon>Pentapetalae</taxon>
        <taxon>rosids</taxon>
        <taxon>fabids</taxon>
        <taxon>Fabales</taxon>
        <taxon>Fabaceae</taxon>
        <taxon>Papilionoideae</taxon>
        <taxon>50 kb inversion clade</taxon>
        <taxon>NPAAA clade</taxon>
        <taxon>Hologalegina</taxon>
        <taxon>IRL clade</taxon>
        <taxon>Trifolieae</taxon>
        <taxon>Trifolium</taxon>
    </lineage>
</organism>
<dbReference type="GO" id="GO:0046982">
    <property type="term" value="F:protein heterodimerization activity"/>
    <property type="evidence" value="ECO:0007669"/>
    <property type="project" value="InterPro"/>
</dbReference>
<evidence type="ECO:0000256" key="1">
    <source>
        <dbReference type="ARBA" id="ARBA00009053"/>
    </source>
</evidence>
<gene>
    <name evidence="6" type="ORF">TSUD_14720</name>
</gene>
<dbReference type="Proteomes" id="UP000242715">
    <property type="component" value="Unassembled WGS sequence"/>
</dbReference>
<proteinExistence type="inferred from homology"/>
<evidence type="ECO:0000313" key="7">
    <source>
        <dbReference type="Proteomes" id="UP000242715"/>
    </source>
</evidence>
<comment type="similarity">
    <text evidence="1">Belongs to the NFYB/HAP3 subunit family.</text>
</comment>
<evidence type="ECO:0000256" key="2">
    <source>
        <dbReference type="ARBA" id="ARBA00023015"/>
    </source>
</evidence>
<dbReference type="AlphaFoldDB" id="A0A2Z6MQP1"/>
<dbReference type="PANTHER" id="PTHR11064">
    <property type="entry name" value="CCAAT-BINDING TRANSCRIPTION FACTOR-RELATED"/>
    <property type="match status" value="1"/>
</dbReference>
<evidence type="ECO:0000256" key="3">
    <source>
        <dbReference type="ARBA" id="ARBA00023125"/>
    </source>
</evidence>
<dbReference type="SUPFAM" id="SSF47113">
    <property type="entry name" value="Histone-fold"/>
    <property type="match status" value="1"/>
</dbReference>
<keyword evidence="4" id="KW-0804">Transcription</keyword>
<evidence type="ECO:0000259" key="5">
    <source>
        <dbReference type="Pfam" id="PF00808"/>
    </source>
</evidence>
<sequence>MFLGTVKYVDSSRILMLRWDDIKNVPPKEGEEVQILIVHLTRIMRRALPPNAKINIGAKKSIQWCVYEFIGIITTEANERCKAEHRTTITANDLIWAMERFGFDDYVGPLKLYLKNYRDHKDHTSGSDNDNANDQC</sequence>
<evidence type="ECO:0000313" key="6">
    <source>
        <dbReference type="EMBL" id="GAU27492.1"/>
    </source>
</evidence>
<reference evidence="7" key="1">
    <citation type="journal article" date="2017" name="Front. Plant Sci.">
        <title>Climate Clever Clovers: New Paradigm to Reduce the Environmental Footprint of Ruminants by Breeding Low Methanogenic Forages Utilizing Haplotype Variation.</title>
        <authorList>
            <person name="Kaur P."/>
            <person name="Appels R."/>
            <person name="Bayer P.E."/>
            <person name="Keeble-Gagnere G."/>
            <person name="Wang J."/>
            <person name="Hirakawa H."/>
            <person name="Shirasawa K."/>
            <person name="Vercoe P."/>
            <person name="Stefanova K."/>
            <person name="Durmic Z."/>
            <person name="Nichols P."/>
            <person name="Revell C."/>
            <person name="Isobe S.N."/>
            <person name="Edwards D."/>
            <person name="Erskine W."/>
        </authorList>
    </citation>
    <scope>NUCLEOTIDE SEQUENCE [LARGE SCALE GENOMIC DNA]</scope>
    <source>
        <strain evidence="7">cv. Daliak</strain>
    </source>
</reference>
<dbReference type="InterPro" id="IPR027113">
    <property type="entry name" value="Transc_fact_NFYB/HAP3"/>
</dbReference>
<dbReference type="PRINTS" id="PR00615">
    <property type="entry name" value="CCAATSUBUNTA"/>
</dbReference>
<dbReference type="CDD" id="cd22907">
    <property type="entry name" value="HFD_NFYB"/>
    <property type="match status" value="1"/>
</dbReference>
<keyword evidence="3" id="KW-0238">DNA-binding</keyword>
<dbReference type="GO" id="GO:0016602">
    <property type="term" value="C:CCAAT-binding factor complex"/>
    <property type="evidence" value="ECO:0007669"/>
    <property type="project" value="InterPro"/>
</dbReference>
<dbReference type="Gene3D" id="1.10.20.10">
    <property type="entry name" value="Histone, subunit A"/>
    <property type="match status" value="1"/>
</dbReference>
<keyword evidence="7" id="KW-1185">Reference proteome</keyword>
<dbReference type="PANTHER" id="PTHR11064:SF9">
    <property type="entry name" value="NUCLEAR TRANSCRIPTION FACTOR Y SUBUNIT BETA"/>
    <property type="match status" value="1"/>
</dbReference>
<name>A0A2Z6MQP1_TRISU</name>
<keyword evidence="2" id="KW-0805">Transcription regulation</keyword>
<dbReference type="GO" id="GO:0001228">
    <property type="term" value="F:DNA-binding transcription activator activity, RNA polymerase II-specific"/>
    <property type="evidence" value="ECO:0007669"/>
    <property type="project" value="InterPro"/>
</dbReference>
<accession>A0A2Z6MQP1</accession>
<dbReference type="Pfam" id="PF00808">
    <property type="entry name" value="CBFD_NFYB_HMF"/>
    <property type="match status" value="1"/>
</dbReference>
<dbReference type="InterPro" id="IPR009072">
    <property type="entry name" value="Histone-fold"/>
</dbReference>
<dbReference type="GO" id="GO:0000978">
    <property type="term" value="F:RNA polymerase II cis-regulatory region sequence-specific DNA binding"/>
    <property type="evidence" value="ECO:0007669"/>
    <property type="project" value="TreeGrafter"/>
</dbReference>
<dbReference type="InterPro" id="IPR003958">
    <property type="entry name" value="CBFA_NFYB_domain"/>
</dbReference>
<dbReference type="EMBL" id="DF973355">
    <property type="protein sequence ID" value="GAU27492.1"/>
    <property type="molecule type" value="Genomic_DNA"/>
</dbReference>
<evidence type="ECO:0000256" key="4">
    <source>
        <dbReference type="ARBA" id="ARBA00023163"/>
    </source>
</evidence>
<protein>
    <recommendedName>
        <fullName evidence="5">Transcription factor CBF/NF-Y/archaeal histone domain-containing protein</fullName>
    </recommendedName>
</protein>
<feature type="domain" description="Transcription factor CBF/NF-Y/archaeal histone" evidence="5">
    <location>
        <begin position="41"/>
        <end position="98"/>
    </location>
</feature>